<accession>A0A8X6T2M8</accession>
<dbReference type="Proteomes" id="UP000887159">
    <property type="component" value="Unassembled WGS sequence"/>
</dbReference>
<dbReference type="GO" id="GO:0003676">
    <property type="term" value="F:nucleic acid binding"/>
    <property type="evidence" value="ECO:0007669"/>
    <property type="project" value="InterPro"/>
</dbReference>
<dbReference type="AlphaFoldDB" id="A0A8X6T2M8"/>
<dbReference type="EMBL" id="BMAU01021359">
    <property type="protein sequence ID" value="GFY21870.1"/>
    <property type="molecule type" value="Genomic_DNA"/>
</dbReference>
<sequence>MLGLTRKGCHKTVYALLLTFPCSSRSPDLSPIEHIYYHLGWRVGHLTSLNEQDARLQQIWNEISQDIIQNLYASMPDRIASCIRARGGSTGVLINPCGNCTLSYTNVVLQAGFRAELSIQGPMEGTSRSLGGAFKVLDDIRVREYIQSLNVLRLEVFIHQLSLVCLCVIVHKDEI</sequence>
<keyword evidence="2" id="KW-1185">Reference proteome</keyword>
<proteinExistence type="predicted"/>
<gene>
    <name evidence="1" type="primary">X975_03659</name>
    <name evidence="1" type="ORF">TNCV_3295141</name>
</gene>
<dbReference type="Gene3D" id="3.30.420.10">
    <property type="entry name" value="Ribonuclease H-like superfamily/Ribonuclease H"/>
    <property type="match status" value="1"/>
</dbReference>
<comment type="caution">
    <text evidence="1">The sequence shown here is derived from an EMBL/GenBank/DDBJ whole genome shotgun (WGS) entry which is preliminary data.</text>
</comment>
<reference evidence="1" key="1">
    <citation type="submission" date="2020-08" db="EMBL/GenBank/DDBJ databases">
        <title>Multicomponent nature underlies the extraordinary mechanical properties of spider dragline silk.</title>
        <authorList>
            <person name="Kono N."/>
            <person name="Nakamura H."/>
            <person name="Mori M."/>
            <person name="Yoshida Y."/>
            <person name="Ohtoshi R."/>
            <person name="Malay A.D."/>
            <person name="Moran D.A.P."/>
            <person name="Tomita M."/>
            <person name="Numata K."/>
            <person name="Arakawa K."/>
        </authorList>
    </citation>
    <scope>NUCLEOTIDE SEQUENCE</scope>
</reference>
<name>A0A8X6T2M8_TRICX</name>
<organism evidence="1 2">
    <name type="scientific">Trichonephila clavipes</name>
    <name type="common">Golden silk orbweaver</name>
    <name type="synonym">Nephila clavipes</name>
    <dbReference type="NCBI Taxonomy" id="2585209"/>
    <lineage>
        <taxon>Eukaryota</taxon>
        <taxon>Metazoa</taxon>
        <taxon>Ecdysozoa</taxon>
        <taxon>Arthropoda</taxon>
        <taxon>Chelicerata</taxon>
        <taxon>Arachnida</taxon>
        <taxon>Araneae</taxon>
        <taxon>Araneomorphae</taxon>
        <taxon>Entelegynae</taxon>
        <taxon>Araneoidea</taxon>
        <taxon>Nephilidae</taxon>
        <taxon>Trichonephila</taxon>
    </lineage>
</organism>
<evidence type="ECO:0000313" key="2">
    <source>
        <dbReference type="Proteomes" id="UP000887159"/>
    </source>
</evidence>
<protein>
    <submittedName>
        <fullName evidence="1">Transposable element Tcb2 transposase</fullName>
    </submittedName>
</protein>
<evidence type="ECO:0000313" key="1">
    <source>
        <dbReference type="EMBL" id="GFY21870.1"/>
    </source>
</evidence>
<dbReference type="InterPro" id="IPR036397">
    <property type="entry name" value="RNaseH_sf"/>
</dbReference>